<evidence type="ECO:0000256" key="1">
    <source>
        <dbReference type="SAM" id="Coils"/>
    </source>
</evidence>
<dbReference type="SMART" id="SM00504">
    <property type="entry name" value="Ubox"/>
    <property type="match status" value="1"/>
</dbReference>
<feature type="domain" description="U-box" evidence="2">
    <location>
        <begin position="51"/>
        <end position="124"/>
    </location>
</feature>
<keyword evidence="1" id="KW-0175">Coiled coil</keyword>
<dbReference type="GO" id="GO:0004842">
    <property type="term" value="F:ubiquitin-protein transferase activity"/>
    <property type="evidence" value="ECO:0007669"/>
    <property type="project" value="InterPro"/>
</dbReference>
<organism evidence="3">
    <name type="scientific">seawater metagenome</name>
    <dbReference type="NCBI Taxonomy" id="1561972"/>
    <lineage>
        <taxon>unclassified sequences</taxon>
        <taxon>metagenomes</taxon>
        <taxon>ecological metagenomes</taxon>
    </lineage>
</organism>
<dbReference type="PANTHER" id="PTHR46573:SF1">
    <property type="entry name" value="WD REPEAT, SAM AND U-BOX DOMAIN-CONTAINING PROTEIN 1"/>
    <property type="match status" value="1"/>
</dbReference>
<dbReference type="InterPro" id="IPR013083">
    <property type="entry name" value="Znf_RING/FYVE/PHD"/>
</dbReference>
<dbReference type="SUPFAM" id="SSF57850">
    <property type="entry name" value="RING/U-box"/>
    <property type="match status" value="1"/>
</dbReference>
<sequence>MDYKHKYLKYKNKYLKLIQKSNNIKRAKLTKIFNQQEGGALAGENNPFLERFRQLIICPISQTVMVDPVMTSDGQTYDRENIERWLVDHTTSPITGAELDYYGAEPNIALKNVIEYIINQGLLDLQVIQEYLENLGLNQEQQNQRILDIIRKKVENSGQNIFQIPEGYPQIFVNGISLKYTYVVASNKYKKEITIELSNGNLIRINKLEGNESTVENLGPGSIVPHVRPQSLEHFQDIIIFDQDNLNSIKKILERNLLAEDFYKLIKDSKIASVIISPRIKYNPVFYTFMNYDNCMIMNEINNRLAIRPILETPDLYQGLEEQIFSIKGIYQDLLTAPLDRESELARPSIMELNQRIGNTRYSLCGVEIENIPYIGKEIVSLNGESWTKIVADEGSAWRLENGRIAKKRTQYEKWVIKEKYVIAFTGANGIGKSYLTHACIKPDLIFETDNCTKDTFLATYTESGNRPVIVVGLRDPTFNLDYIKTQLLIPAYECKIVNISERFNEEEDQRLERIRLEEERLQQEALIREQQAQERRVRELRQQGVFVVGFNREQIPTVANPDGGPVEGFNYIYRLYLSDNNLITLRQDFGECGSGWTTATWASMEIRRYNQAINQIDRLAQPIRYLGVNTRNDEYYDNSEIHELNFDGNKSIIVDEIGGDGYYPSGSVMLNNFP</sequence>
<name>A0A5E8CJS7_9ZZZZ</name>
<accession>A0A5E8CJS7</accession>
<dbReference type="EMBL" id="CABVLZ010000004">
    <property type="protein sequence ID" value="VVU95297.1"/>
    <property type="molecule type" value="Genomic_DNA"/>
</dbReference>
<evidence type="ECO:0000259" key="2">
    <source>
        <dbReference type="PROSITE" id="PS51698"/>
    </source>
</evidence>
<dbReference type="InterPro" id="IPR003613">
    <property type="entry name" value="Ubox_domain"/>
</dbReference>
<dbReference type="Gene3D" id="3.30.40.10">
    <property type="entry name" value="Zinc/RING finger domain, C3HC4 (zinc finger)"/>
    <property type="match status" value="1"/>
</dbReference>
<gene>
    <name evidence="3" type="ORF">CPAV1605_1045</name>
</gene>
<dbReference type="AlphaFoldDB" id="A0A5E8CJS7"/>
<evidence type="ECO:0000313" key="3">
    <source>
        <dbReference type="EMBL" id="VVU95297.1"/>
    </source>
</evidence>
<proteinExistence type="predicted"/>
<reference evidence="3" key="1">
    <citation type="submission" date="2019-09" db="EMBL/GenBank/DDBJ databases">
        <authorList>
            <person name="Needham M D."/>
        </authorList>
    </citation>
    <scope>NUCLEOTIDE SEQUENCE</scope>
</reference>
<feature type="coiled-coil region" evidence="1">
    <location>
        <begin position="505"/>
        <end position="544"/>
    </location>
</feature>
<dbReference type="Pfam" id="PF04564">
    <property type="entry name" value="U-box"/>
    <property type="match status" value="1"/>
</dbReference>
<dbReference type="CDD" id="cd16655">
    <property type="entry name" value="RING-Ubox_WDSUB1-like"/>
    <property type="match status" value="1"/>
</dbReference>
<dbReference type="PROSITE" id="PS51698">
    <property type="entry name" value="U_BOX"/>
    <property type="match status" value="1"/>
</dbReference>
<protein>
    <submittedName>
        <fullName evidence="3">U-box domain</fullName>
    </submittedName>
</protein>
<dbReference type="PANTHER" id="PTHR46573">
    <property type="entry name" value="WD REPEAT, SAM AND U-BOX DOMAIN-CONTAINING PROTEIN 1"/>
    <property type="match status" value="1"/>
</dbReference>
<dbReference type="GO" id="GO:0016567">
    <property type="term" value="P:protein ubiquitination"/>
    <property type="evidence" value="ECO:0007669"/>
    <property type="project" value="InterPro"/>
</dbReference>
<dbReference type="InterPro" id="IPR052085">
    <property type="entry name" value="WD-SAM-U-box"/>
</dbReference>